<dbReference type="GO" id="GO:0005886">
    <property type="term" value="C:plasma membrane"/>
    <property type="evidence" value="ECO:0007669"/>
    <property type="project" value="TreeGrafter"/>
</dbReference>
<protein>
    <submittedName>
        <fullName evidence="7">Uncharacterized protein</fullName>
    </submittedName>
</protein>
<comment type="caution">
    <text evidence="7">The sequence shown here is derived from an EMBL/GenBank/DDBJ whole genome shotgun (WGS) entry which is preliminary data.</text>
</comment>
<comment type="similarity">
    <text evidence="2">Belongs to the SLC13A/DASS transporter (TC 2.A.47) family. NADC subfamily.</text>
</comment>
<reference evidence="7" key="1">
    <citation type="submission" date="2021-02" db="EMBL/GenBank/DDBJ databases">
        <authorList>
            <person name="Nowell W R."/>
        </authorList>
    </citation>
    <scope>NUCLEOTIDE SEQUENCE</scope>
</reference>
<feature type="transmembrane region" description="Helical" evidence="6">
    <location>
        <begin position="100"/>
        <end position="119"/>
    </location>
</feature>
<evidence type="ECO:0000256" key="6">
    <source>
        <dbReference type="SAM" id="Phobius"/>
    </source>
</evidence>
<evidence type="ECO:0000313" key="9">
    <source>
        <dbReference type="Proteomes" id="UP000663887"/>
    </source>
</evidence>
<dbReference type="PANTHER" id="PTHR10283">
    <property type="entry name" value="SOLUTE CARRIER FAMILY 13 MEMBER"/>
    <property type="match status" value="1"/>
</dbReference>
<dbReference type="EMBL" id="CAJOBF010005998">
    <property type="protein sequence ID" value="CAF4193546.1"/>
    <property type="molecule type" value="Genomic_DNA"/>
</dbReference>
<organism evidence="7 9">
    <name type="scientific">Rotaria magnacalcarata</name>
    <dbReference type="NCBI Taxonomy" id="392030"/>
    <lineage>
        <taxon>Eukaryota</taxon>
        <taxon>Metazoa</taxon>
        <taxon>Spiralia</taxon>
        <taxon>Gnathifera</taxon>
        <taxon>Rotifera</taxon>
        <taxon>Eurotatoria</taxon>
        <taxon>Bdelloidea</taxon>
        <taxon>Philodinida</taxon>
        <taxon>Philodinidae</taxon>
        <taxon>Rotaria</taxon>
    </lineage>
</organism>
<proteinExistence type="inferred from homology"/>
<evidence type="ECO:0000313" key="7">
    <source>
        <dbReference type="EMBL" id="CAF2090263.1"/>
    </source>
</evidence>
<dbReference type="InterPro" id="IPR001898">
    <property type="entry name" value="SLC13A/DASS"/>
</dbReference>
<evidence type="ECO:0000256" key="5">
    <source>
        <dbReference type="ARBA" id="ARBA00023136"/>
    </source>
</evidence>
<dbReference type="PANTHER" id="PTHR10283:SF82">
    <property type="entry name" value="SOLUTE CARRIER FAMILY 13 MEMBER 2"/>
    <property type="match status" value="1"/>
</dbReference>
<dbReference type="Pfam" id="PF00939">
    <property type="entry name" value="Na_sulph_symp"/>
    <property type="match status" value="1"/>
</dbReference>
<comment type="subcellular location">
    <subcellularLocation>
        <location evidence="1">Membrane</location>
        <topology evidence="1">Multi-pass membrane protein</topology>
    </subcellularLocation>
</comment>
<dbReference type="Proteomes" id="UP000663842">
    <property type="component" value="Unassembled WGS sequence"/>
</dbReference>
<gene>
    <name evidence="8" type="ORF">UXM345_LOCUS27578</name>
    <name evidence="7" type="ORF">XDN619_LOCUS16440</name>
</gene>
<feature type="transmembrane region" description="Helical" evidence="6">
    <location>
        <begin position="125"/>
        <end position="154"/>
    </location>
</feature>
<dbReference type="Proteomes" id="UP000663887">
    <property type="component" value="Unassembled WGS sequence"/>
</dbReference>
<dbReference type="GO" id="GO:0015556">
    <property type="term" value="F:C4-dicarboxylate transmembrane transporter activity"/>
    <property type="evidence" value="ECO:0007669"/>
    <property type="project" value="UniProtKB-ARBA"/>
</dbReference>
<evidence type="ECO:0000256" key="4">
    <source>
        <dbReference type="ARBA" id="ARBA00022989"/>
    </source>
</evidence>
<keyword evidence="5 6" id="KW-0472">Membrane</keyword>
<dbReference type="AlphaFoldDB" id="A0A816TB89"/>
<name>A0A816TB89_9BILA</name>
<accession>A0A816TB89</accession>
<dbReference type="GO" id="GO:0005310">
    <property type="term" value="F:dicarboxylic acid transmembrane transporter activity"/>
    <property type="evidence" value="ECO:0007669"/>
    <property type="project" value="UniProtKB-ARBA"/>
</dbReference>
<evidence type="ECO:0000256" key="1">
    <source>
        <dbReference type="ARBA" id="ARBA00004141"/>
    </source>
</evidence>
<keyword evidence="3 6" id="KW-0812">Transmembrane</keyword>
<dbReference type="EMBL" id="CAJNRG010006987">
    <property type="protein sequence ID" value="CAF2090263.1"/>
    <property type="molecule type" value="Genomic_DNA"/>
</dbReference>
<evidence type="ECO:0000313" key="8">
    <source>
        <dbReference type="EMBL" id="CAF4193546.1"/>
    </source>
</evidence>
<evidence type="ECO:0000256" key="2">
    <source>
        <dbReference type="ARBA" id="ARBA00006772"/>
    </source>
</evidence>
<evidence type="ECO:0000256" key="3">
    <source>
        <dbReference type="ARBA" id="ARBA00022692"/>
    </source>
</evidence>
<sequence>MDSIDKECVMGFNTIAWRWSHNRHCLTHTHIYNSIVKKSKLSDSVAQILGFESGVPRAAVSIIIITVSRFFTEVTSNTSTVSIFLPVLDSVATSSGIHPAFLILPCILAVSLAFMLPIATSPNAIIFASGAIRVIDMIKTGIVMNLIGFFDIFVTANTWMPKIFDVNEQTTAYFFSITSVVRSSVDNL</sequence>
<keyword evidence="4 6" id="KW-1133">Transmembrane helix</keyword>